<feature type="domain" description="FAD dependent oxidoreductase" evidence="2">
    <location>
        <begin position="22"/>
        <end position="397"/>
    </location>
</feature>
<dbReference type="PANTHER" id="PTHR13847">
    <property type="entry name" value="SARCOSINE DEHYDROGENASE-RELATED"/>
    <property type="match status" value="1"/>
</dbReference>
<comment type="caution">
    <text evidence="3">The sequence shown here is derived from an EMBL/GenBank/DDBJ whole genome shotgun (WGS) entry which is preliminary data.</text>
</comment>
<sequence length="502" mass="53053">MVHEDNTGVPANGGGGSAATHDVIVVGNGVLGLSLALTLTRRGSRVAVVGEAARPWAASTAAGAMLGCFGEVTSTLLASSGGRAKLDLAVTAAGRWPAWLAELADDAAGPQGAKDGAGIRVADGTFVMLNAIGVPGIDSANYAAIRTALASYDRKYEDVEPADVPWIAPDAAGRPFAAMYLPDEHAVDSGLLLRRLESALLNRGGTLVGELATRVLQRNDRVTGVTLASGSTLHADTVVLAAGTRTQDLIDTVPQLAGRTPGLVAGFGVSALLDAPGRQGPSSVIRTPNRAFACGLHLVPRSAGEVYVGATNIISPTAVDKPVVRDAQFLLDCAVKQLHRDLWSSPVRRLQVGNRPVSLDGYPLIGEAGPDGLWLLTGTYRDGLHLSPLLAEEIARRLHGETPQLDLSLFTPVRPPVQPMTRRDTVETAVTHMLATGYEHDWRLPVDWPRTIEHSLRLEFRAFADEIHPTFTPPPEILAAARYSPAITRTLRAYYAAYAATD</sequence>
<dbReference type="GO" id="GO:0005737">
    <property type="term" value="C:cytoplasm"/>
    <property type="evidence" value="ECO:0007669"/>
    <property type="project" value="TreeGrafter"/>
</dbReference>
<dbReference type="Pfam" id="PF01266">
    <property type="entry name" value="DAO"/>
    <property type="match status" value="1"/>
</dbReference>
<keyword evidence="1" id="KW-0560">Oxidoreductase</keyword>
<organism evidence="3 4">
    <name type="scientific">Streptomyces actinomycinicus</name>
    <dbReference type="NCBI Taxonomy" id="1695166"/>
    <lineage>
        <taxon>Bacteria</taxon>
        <taxon>Bacillati</taxon>
        <taxon>Actinomycetota</taxon>
        <taxon>Actinomycetes</taxon>
        <taxon>Kitasatosporales</taxon>
        <taxon>Streptomycetaceae</taxon>
        <taxon>Streptomyces</taxon>
    </lineage>
</organism>
<dbReference type="Gene3D" id="3.50.50.60">
    <property type="entry name" value="FAD/NAD(P)-binding domain"/>
    <property type="match status" value="1"/>
</dbReference>
<dbReference type="Proteomes" id="UP000661858">
    <property type="component" value="Unassembled WGS sequence"/>
</dbReference>
<reference evidence="3" key="1">
    <citation type="submission" date="2021-01" db="EMBL/GenBank/DDBJ databases">
        <title>WGS of actinomycetes isolated from Thailand.</title>
        <authorList>
            <person name="Thawai C."/>
        </authorList>
    </citation>
    <scope>NUCLEOTIDE SEQUENCE</scope>
    <source>
        <strain evidence="3">RCU-197</strain>
    </source>
</reference>
<dbReference type="PRINTS" id="PR00411">
    <property type="entry name" value="PNDRDTASEI"/>
</dbReference>
<evidence type="ECO:0000313" key="4">
    <source>
        <dbReference type="Proteomes" id="UP000661858"/>
    </source>
</evidence>
<dbReference type="SUPFAM" id="SSF51905">
    <property type="entry name" value="FAD/NAD(P)-binding domain"/>
    <property type="match status" value="1"/>
</dbReference>
<dbReference type="RefSeq" id="WP_201843097.1">
    <property type="nucleotide sequence ID" value="NZ_JAERRK010000023.1"/>
</dbReference>
<dbReference type="Gene3D" id="3.30.9.10">
    <property type="entry name" value="D-Amino Acid Oxidase, subunit A, domain 2"/>
    <property type="match status" value="1"/>
</dbReference>
<dbReference type="GO" id="GO:0016491">
    <property type="term" value="F:oxidoreductase activity"/>
    <property type="evidence" value="ECO:0007669"/>
    <property type="project" value="UniProtKB-KW"/>
</dbReference>
<name>A0A937JP81_9ACTN</name>
<accession>A0A937JP81</accession>
<protein>
    <submittedName>
        <fullName evidence="3">FAD-binding oxidoreductase</fullName>
    </submittedName>
</protein>
<dbReference type="InterPro" id="IPR036188">
    <property type="entry name" value="FAD/NAD-bd_sf"/>
</dbReference>
<evidence type="ECO:0000259" key="2">
    <source>
        <dbReference type="Pfam" id="PF01266"/>
    </source>
</evidence>
<proteinExistence type="predicted"/>
<dbReference type="PANTHER" id="PTHR13847:SF289">
    <property type="entry name" value="GLYCINE OXIDASE"/>
    <property type="match status" value="1"/>
</dbReference>
<evidence type="ECO:0000256" key="1">
    <source>
        <dbReference type="ARBA" id="ARBA00023002"/>
    </source>
</evidence>
<dbReference type="InterPro" id="IPR006076">
    <property type="entry name" value="FAD-dep_OxRdtase"/>
</dbReference>
<dbReference type="EMBL" id="JAERRK010000023">
    <property type="protein sequence ID" value="MBL1086544.1"/>
    <property type="molecule type" value="Genomic_DNA"/>
</dbReference>
<evidence type="ECO:0000313" key="3">
    <source>
        <dbReference type="EMBL" id="MBL1086544.1"/>
    </source>
</evidence>
<keyword evidence="4" id="KW-1185">Reference proteome</keyword>
<gene>
    <name evidence="3" type="ORF">JK359_32080</name>
</gene>
<dbReference type="AlphaFoldDB" id="A0A937JP81"/>